<name>A0A8X7QTZ8_BRACI</name>
<accession>A0A8X7QTZ8</accession>
<comment type="caution">
    <text evidence="3">The sequence shown here is derived from an EMBL/GenBank/DDBJ whole genome shotgun (WGS) entry which is preliminary data.</text>
</comment>
<dbReference type="OrthoDB" id="1113688at2759"/>
<keyword evidence="1" id="KW-0812">Transmembrane</keyword>
<evidence type="ECO:0000259" key="2">
    <source>
        <dbReference type="Pfam" id="PF13456"/>
    </source>
</evidence>
<evidence type="ECO:0000313" key="4">
    <source>
        <dbReference type="Proteomes" id="UP000886595"/>
    </source>
</evidence>
<evidence type="ECO:0000313" key="3">
    <source>
        <dbReference type="EMBL" id="KAG2276101.1"/>
    </source>
</evidence>
<keyword evidence="1" id="KW-1133">Transmembrane helix</keyword>
<feature type="domain" description="RNase H type-1" evidence="2">
    <location>
        <begin position="17"/>
        <end position="50"/>
    </location>
</feature>
<dbReference type="Proteomes" id="UP000886595">
    <property type="component" value="Unassembled WGS sequence"/>
</dbReference>
<gene>
    <name evidence="3" type="ORF">Bca52824_058656</name>
</gene>
<protein>
    <recommendedName>
        <fullName evidence="2">RNase H type-1 domain-containing protein</fullName>
    </recommendedName>
</protein>
<dbReference type="Pfam" id="PF13456">
    <property type="entry name" value="RVT_3"/>
    <property type="match status" value="1"/>
</dbReference>
<dbReference type="InterPro" id="IPR036397">
    <property type="entry name" value="RNaseH_sf"/>
</dbReference>
<sequence>MIKALKTESSLIGLYGILADILSLASSFEYFSFHWISRMKNAEADKLAKQVLSAELVLMATTTLV</sequence>
<dbReference type="EMBL" id="JAAMPC010000012">
    <property type="protein sequence ID" value="KAG2276101.1"/>
    <property type="molecule type" value="Genomic_DNA"/>
</dbReference>
<dbReference type="GO" id="GO:0003676">
    <property type="term" value="F:nucleic acid binding"/>
    <property type="evidence" value="ECO:0007669"/>
    <property type="project" value="InterPro"/>
</dbReference>
<keyword evidence="1" id="KW-0472">Membrane</keyword>
<evidence type="ECO:0000256" key="1">
    <source>
        <dbReference type="SAM" id="Phobius"/>
    </source>
</evidence>
<proteinExistence type="predicted"/>
<organism evidence="3 4">
    <name type="scientific">Brassica carinata</name>
    <name type="common">Ethiopian mustard</name>
    <name type="synonym">Abyssinian cabbage</name>
    <dbReference type="NCBI Taxonomy" id="52824"/>
    <lineage>
        <taxon>Eukaryota</taxon>
        <taxon>Viridiplantae</taxon>
        <taxon>Streptophyta</taxon>
        <taxon>Embryophyta</taxon>
        <taxon>Tracheophyta</taxon>
        <taxon>Spermatophyta</taxon>
        <taxon>Magnoliopsida</taxon>
        <taxon>eudicotyledons</taxon>
        <taxon>Gunneridae</taxon>
        <taxon>Pentapetalae</taxon>
        <taxon>rosids</taxon>
        <taxon>malvids</taxon>
        <taxon>Brassicales</taxon>
        <taxon>Brassicaceae</taxon>
        <taxon>Brassiceae</taxon>
        <taxon>Brassica</taxon>
    </lineage>
</organism>
<dbReference type="AlphaFoldDB" id="A0A8X7QTZ8"/>
<dbReference type="InterPro" id="IPR002156">
    <property type="entry name" value="RNaseH_domain"/>
</dbReference>
<reference evidence="3 4" key="1">
    <citation type="submission" date="2020-02" db="EMBL/GenBank/DDBJ databases">
        <authorList>
            <person name="Ma Q."/>
            <person name="Huang Y."/>
            <person name="Song X."/>
            <person name="Pei D."/>
        </authorList>
    </citation>
    <scope>NUCLEOTIDE SEQUENCE [LARGE SCALE GENOMIC DNA]</scope>
    <source>
        <strain evidence="3">Sxm20200214</strain>
        <tissue evidence="3">Leaf</tissue>
    </source>
</reference>
<dbReference type="Gene3D" id="3.30.420.10">
    <property type="entry name" value="Ribonuclease H-like superfamily/Ribonuclease H"/>
    <property type="match status" value="1"/>
</dbReference>
<dbReference type="GO" id="GO:0004523">
    <property type="term" value="F:RNA-DNA hybrid ribonuclease activity"/>
    <property type="evidence" value="ECO:0007669"/>
    <property type="project" value="InterPro"/>
</dbReference>
<feature type="transmembrane region" description="Helical" evidence="1">
    <location>
        <begin position="12"/>
        <end position="31"/>
    </location>
</feature>
<keyword evidence="4" id="KW-1185">Reference proteome</keyword>